<dbReference type="Proteomes" id="UP000249341">
    <property type="component" value="Unassembled WGS sequence"/>
</dbReference>
<accession>A0A327ZKE8</accession>
<gene>
    <name evidence="2" type="ORF">B0I29_102541</name>
</gene>
<proteinExistence type="predicted"/>
<dbReference type="RefSeq" id="WP_111647843.1">
    <property type="nucleotide sequence ID" value="NZ_JACHWI010000003.1"/>
</dbReference>
<dbReference type="AlphaFoldDB" id="A0A327ZKE8"/>
<feature type="coiled-coil region" evidence="1">
    <location>
        <begin position="11"/>
        <end position="38"/>
    </location>
</feature>
<reference evidence="2 3" key="1">
    <citation type="submission" date="2018-06" db="EMBL/GenBank/DDBJ databases">
        <title>Genomic Encyclopedia of Type Strains, Phase III (KMG-III): the genomes of soil and plant-associated and newly described type strains.</title>
        <authorList>
            <person name="Whitman W."/>
        </authorList>
    </citation>
    <scope>NUCLEOTIDE SEQUENCE [LARGE SCALE GENOMIC DNA]</scope>
    <source>
        <strain evidence="2 3">CGMCC 4.7090</strain>
    </source>
</reference>
<evidence type="ECO:0000256" key="1">
    <source>
        <dbReference type="SAM" id="Coils"/>
    </source>
</evidence>
<evidence type="ECO:0000313" key="2">
    <source>
        <dbReference type="EMBL" id="RAK42715.1"/>
    </source>
</evidence>
<comment type="caution">
    <text evidence="2">The sequence shown here is derived from an EMBL/GenBank/DDBJ whole genome shotgun (WGS) entry which is preliminary data.</text>
</comment>
<sequence length="86" mass="8781">MASVAEVRSAVDAALEQVREGQAAIEAARQRLGEAQQSLAAALDGSASDLVGAAHASLSQADQQLEECLGATLVAVEQAQTYTAQL</sequence>
<protein>
    <submittedName>
        <fullName evidence="2">Uncharacterized protein</fullName>
    </submittedName>
</protein>
<keyword evidence="1" id="KW-0175">Coiled coil</keyword>
<dbReference type="EMBL" id="QLMJ01000002">
    <property type="protein sequence ID" value="RAK42715.1"/>
    <property type="molecule type" value="Genomic_DNA"/>
</dbReference>
<organism evidence="2 3">
    <name type="scientific">Actinoplanes lutulentus</name>
    <dbReference type="NCBI Taxonomy" id="1287878"/>
    <lineage>
        <taxon>Bacteria</taxon>
        <taxon>Bacillati</taxon>
        <taxon>Actinomycetota</taxon>
        <taxon>Actinomycetes</taxon>
        <taxon>Micromonosporales</taxon>
        <taxon>Micromonosporaceae</taxon>
        <taxon>Actinoplanes</taxon>
    </lineage>
</organism>
<keyword evidence="3" id="KW-1185">Reference proteome</keyword>
<evidence type="ECO:0000313" key="3">
    <source>
        <dbReference type="Proteomes" id="UP000249341"/>
    </source>
</evidence>
<name>A0A327ZKE8_9ACTN</name>
<dbReference type="OrthoDB" id="3396307at2"/>